<feature type="domain" description="NADP-dependent oxidoreductase" evidence="4">
    <location>
        <begin position="38"/>
        <end position="295"/>
    </location>
</feature>
<dbReference type="Proteomes" id="UP000297245">
    <property type="component" value="Unassembled WGS sequence"/>
</dbReference>
<dbReference type="Gene3D" id="3.20.20.100">
    <property type="entry name" value="NADP-dependent oxidoreductase domain"/>
    <property type="match status" value="1"/>
</dbReference>
<protein>
    <submittedName>
        <fullName evidence="5">Aldo/keto reductase</fullName>
    </submittedName>
</protein>
<comment type="similarity">
    <text evidence="1">Belongs to the shaker potassium channel beta subunit family.</text>
</comment>
<dbReference type="Pfam" id="PF00248">
    <property type="entry name" value="Aldo_ket_red"/>
    <property type="match status" value="1"/>
</dbReference>
<dbReference type="PRINTS" id="PR01577">
    <property type="entry name" value="KCNABCHANNEL"/>
</dbReference>
<gene>
    <name evidence="5" type="ORF">K435DRAFT_817427</name>
</gene>
<keyword evidence="2" id="KW-0521">NADP</keyword>
<name>A0A4S8MJK8_DENBC</name>
<dbReference type="SUPFAM" id="SSF51430">
    <property type="entry name" value="NAD(P)-linked oxidoreductase"/>
    <property type="match status" value="1"/>
</dbReference>
<dbReference type="PANTHER" id="PTHR43150:SF2">
    <property type="entry name" value="HYPERKINETIC, ISOFORM M"/>
    <property type="match status" value="1"/>
</dbReference>
<dbReference type="EMBL" id="ML179071">
    <property type="protein sequence ID" value="THV02980.1"/>
    <property type="molecule type" value="Genomic_DNA"/>
</dbReference>
<evidence type="ECO:0000313" key="5">
    <source>
        <dbReference type="EMBL" id="THV02980.1"/>
    </source>
</evidence>
<dbReference type="InterPro" id="IPR036812">
    <property type="entry name" value="NAD(P)_OxRdtase_dom_sf"/>
</dbReference>
<dbReference type="AlphaFoldDB" id="A0A4S8MJK8"/>
<organism evidence="5 6">
    <name type="scientific">Dendrothele bispora (strain CBS 962.96)</name>
    <dbReference type="NCBI Taxonomy" id="1314807"/>
    <lineage>
        <taxon>Eukaryota</taxon>
        <taxon>Fungi</taxon>
        <taxon>Dikarya</taxon>
        <taxon>Basidiomycota</taxon>
        <taxon>Agaricomycotina</taxon>
        <taxon>Agaricomycetes</taxon>
        <taxon>Agaricomycetidae</taxon>
        <taxon>Agaricales</taxon>
        <taxon>Agaricales incertae sedis</taxon>
        <taxon>Dendrothele</taxon>
    </lineage>
</organism>
<accession>A0A4S8MJK8</accession>
<evidence type="ECO:0000313" key="6">
    <source>
        <dbReference type="Proteomes" id="UP000297245"/>
    </source>
</evidence>
<proteinExistence type="inferred from homology"/>
<dbReference type="InterPro" id="IPR005399">
    <property type="entry name" value="K_chnl_volt-dep_bsu_KCNAB-rel"/>
</dbReference>
<dbReference type="OrthoDB" id="1720422at2759"/>
<evidence type="ECO:0000256" key="3">
    <source>
        <dbReference type="ARBA" id="ARBA00023002"/>
    </source>
</evidence>
<evidence type="ECO:0000259" key="4">
    <source>
        <dbReference type="Pfam" id="PF00248"/>
    </source>
</evidence>
<evidence type="ECO:0000256" key="2">
    <source>
        <dbReference type="ARBA" id="ARBA00022857"/>
    </source>
</evidence>
<dbReference type="PANTHER" id="PTHR43150">
    <property type="entry name" value="HYPERKINETIC, ISOFORM M"/>
    <property type="match status" value="1"/>
</dbReference>
<reference evidence="5 6" key="1">
    <citation type="journal article" date="2019" name="Nat. Ecol. Evol.">
        <title>Megaphylogeny resolves global patterns of mushroom evolution.</title>
        <authorList>
            <person name="Varga T."/>
            <person name="Krizsan K."/>
            <person name="Foldi C."/>
            <person name="Dima B."/>
            <person name="Sanchez-Garcia M."/>
            <person name="Sanchez-Ramirez S."/>
            <person name="Szollosi G.J."/>
            <person name="Szarkandi J.G."/>
            <person name="Papp V."/>
            <person name="Albert L."/>
            <person name="Andreopoulos W."/>
            <person name="Angelini C."/>
            <person name="Antonin V."/>
            <person name="Barry K.W."/>
            <person name="Bougher N.L."/>
            <person name="Buchanan P."/>
            <person name="Buyck B."/>
            <person name="Bense V."/>
            <person name="Catcheside P."/>
            <person name="Chovatia M."/>
            <person name="Cooper J."/>
            <person name="Damon W."/>
            <person name="Desjardin D."/>
            <person name="Finy P."/>
            <person name="Geml J."/>
            <person name="Haridas S."/>
            <person name="Hughes K."/>
            <person name="Justo A."/>
            <person name="Karasinski D."/>
            <person name="Kautmanova I."/>
            <person name="Kiss B."/>
            <person name="Kocsube S."/>
            <person name="Kotiranta H."/>
            <person name="LaButti K.M."/>
            <person name="Lechner B.E."/>
            <person name="Liimatainen K."/>
            <person name="Lipzen A."/>
            <person name="Lukacs Z."/>
            <person name="Mihaltcheva S."/>
            <person name="Morgado L.N."/>
            <person name="Niskanen T."/>
            <person name="Noordeloos M.E."/>
            <person name="Ohm R.A."/>
            <person name="Ortiz-Santana B."/>
            <person name="Ovrebo C."/>
            <person name="Racz N."/>
            <person name="Riley R."/>
            <person name="Savchenko A."/>
            <person name="Shiryaev A."/>
            <person name="Soop K."/>
            <person name="Spirin V."/>
            <person name="Szebenyi C."/>
            <person name="Tomsovsky M."/>
            <person name="Tulloss R.E."/>
            <person name="Uehling J."/>
            <person name="Grigoriev I.V."/>
            <person name="Vagvolgyi C."/>
            <person name="Papp T."/>
            <person name="Martin F.M."/>
            <person name="Miettinen O."/>
            <person name="Hibbett D.S."/>
            <person name="Nagy L.G."/>
        </authorList>
    </citation>
    <scope>NUCLEOTIDE SEQUENCE [LARGE SCALE GENOMIC DNA]</scope>
    <source>
        <strain evidence="5 6">CBS 962.96</strain>
    </source>
</reference>
<sequence length="307" mass="35052">MPFEVDYDYKPMPSCRLGYSGLRVPLFALGSWLTMGGSVTEIIKTAFENGINFFDLAENYSKGKAEETMGHAIEELGFRRSDIIIASKVFFGVRSGPNAGGLSRKHIIEGTQVESLSRLQMNYVDIMFVHRPDPDVPMEEVVRAFNYIIEKGWAFYWGTSEWSAEQIEEAFYIAHTFGLIAPIAEQCQHSTLQRKRPEKEYINLYKKYGYGITTYSSLHFGVLTGKYNDVCVLRKNFFRDFINQQEEMINKVRALTKIANEELDAPISALALARVAKNRNTSSIIFRASKPEQSSQKTLKLWKCFPN</sequence>
<keyword evidence="3" id="KW-0560">Oxidoreductase</keyword>
<keyword evidence="6" id="KW-1185">Reference proteome</keyword>
<dbReference type="InterPro" id="IPR023210">
    <property type="entry name" value="NADP_OxRdtase_dom"/>
</dbReference>
<evidence type="ECO:0000256" key="1">
    <source>
        <dbReference type="ARBA" id="ARBA00006515"/>
    </source>
</evidence>
<dbReference type="GO" id="GO:0016491">
    <property type="term" value="F:oxidoreductase activity"/>
    <property type="evidence" value="ECO:0007669"/>
    <property type="project" value="UniProtKB-KW"/>
</dbReference>